<feature type="transmembrane region" description="Helical" evidence="6">
    <location>
        <begin position="72"/>
        <end position="91"/>
    </location>
</feature>
<feature type="transmembrane region" description="Helical" evidence="6">
    <location>
        <begin position="242"/>
        <end position="264"/>
    </location>
</feature>
<feature type="transmembrane region" description="Helical" evidence="6">
    <location>
        <begin position="12"/>
        <end position="34"/>
    </location>
</feature>
<reference evidence="8" key="1">
    <citation type="submission" date="2021-03" db="EMBL/GenBank/DDBJ databases">
        <title>Antimicrobial resistance genes in bacteria isolated from Japanese honey, and their potential for conferring macrolide and lincosamide resistance in the American foulbrood pathogen Paenibacillus larvae.</title>
        <authorList>
            <person name="Okamoto M."/>
            <person name="Kumagai M."/>
            <person name="Kanamori H."/>
            <person name="Takamatsu D."/>
        </authorList>
    </citation>
    <scope>NUCLEOTIDE SEQUENCE</scope>
    <source>
        <strain evidence="8">J43TS3</strain>
    </source>
</reference>
<dbReference type="InterPro" id="IPR020846">
    <property type="entry name" value="MFS_dom"/>
</dbReference>
<evidence type="ECO:0000313" key="8">
    <source>
        <dbReference type="EMBL" id="GIO25403.1"/>
    </source>
</evidence>
<protein>
    <submittedName>
        <fullName evidence="8">MFS transporter</fullName>
    </submittedName>
</protein>
<comment type="subcellular location">
    <subcellularLocation>
        <location evidence="1">Cell membrane</location>
        <topology evidence="1">Multi-pass membrane protein</topology>
    </subcellularLocation>
</comment>
<evidence type="ECO:0000256" key="6">
    <source>
        <dbReference type="SAM" id="Phobius"/>
    </source>
</evidence>
<dbReference type="EMBL" id="BORP01000001">
    <property type="protein sequence ID" value="GIO25403.1"/>
    <property type="molecule type" value="Genomic_DNA"/>
</dbReference>
<dbReference type="Gene3D" id="1.20.1250.20">
    <property type="entry name" value="MFS general substrate transporter like domains"/>
    <property type="match status" value="1"/>
</dbReference>
<evidence type="ECO:0000256" key="2">
    <source>
        <dbReference type="ARBA" id="ARBA00022448"/>
    </source>
</evidence>
<evidence type="ECO:0000259" key="7">
    <source>
        <dbReference type="PROSITE" id="PS50850"/>
    </source>
</evidence>
<dbReference type="AlphaFoldDB" id="A0A919X5U7"/>
<feature type="transmembrane region" description="Helical" evidence="6">
    <location>
        <begin position="356"/>
        <end position="376"/>
    </location>
</feature>
<dbReference type="PROSITE" id="PS50850">
    <property type="entry name" value="MFS"/>
    <property type="match status" value="1"/>
</dbReference>
<dbReference type="Proteomes" id="UP000676917">
    <property type="component" value="Unassembled WGS sequence"/>
</dbReference>
<keyword evidence="2" id="KW-0813">Transport</keyword>
<sequence>MRQTSMEKMHIFIVMFFMSLVMSVQAPIFAPYAAKLGASSVVIGIMLSLASFTNLTGNLIAGPLVDRFGKKVFITLPIFVSGGLFIAHGLATSSANLLLLRALNGFSLAFLIPSAFALLSGYAKNSHQQGKNMAINGILGTIASIVAPIIGGMMGSAFGYENTYYTIGTALLLIGIYTTLCLREKESIIVVGSHRKAFSLIQVLQKKSLQMVFLTGFALMYIHGVIIYEVPYLAVEQGLSTAITGVLFSFFGVGTFFSLSLFFINRFNPMKRIMFGLFGMCMSLFAVFTQLLTLPLMLFLLGFFFGIMMPAMATALTDTVSSDGHGRAFGVMSAVYSLGMITSSFITGIIRDVLSPYFVAFLIGMLTLMILGYSRIQSGSPKTARTPYQY</sequence>
<gene>
    <name evidence="8" type="ORF">J43TS3_00140</name>
</gene>
<dbReference type="RefSeq" id="WP_244853234.1">
    <property type="nucleotide sequence ID" value="NZ_BORP01000001.1"/>
</dbReference>
<keyword evidence="3 6" id="KW-0812">Transmembrane</keyword>
<dbReference type="PANTHER" id="PTHR23506:SF23">
    <property type="entry name" value="GH10249P"/>
    <property type="match status" value="1"/>
</dbReference>
<feature type="transmembrane region" description="Helical" evidence="6">
    <location>
        <begin position="103"/>
        <end position="123"/>
    </location>
</feature>
<feature type="transmembrane region" description="Helical" evidence="6">
    <location>
        <begin position="328"/>
        <end position="350"/>
    </location>
</feature>
<evidence type="ECO:0000256" key="1">
    <source>
        <dbReference type="ARBA" id="ARBA00004651"/>
    </source>
</evidence>
<keyword evidence="5 6" id="KW-0472">Membrane</keyword>
<evidence type="ECO:0000256" key="5">
    <source>
        <dbReference type="ARBA" id="ARBA00023136"/>
    </source>
</evidence>
<dbReference type="SUPFAM" id="SSF103473">
    <property type="entry name" value="MFS general substrate transporter"/>
    <property type="match status" value="1"/>
</dbReference>
<feature type="transmembrane region" description="Helical" evidence="6">
    <location>
        <begin position="135"/>
        <end position="158"/>
    </location>
</feature>
<feature type="transmembrane region" description="Helical" evidence="6">
    <location>
        <begin position="211"/>
        <end position="230"/>
    </location>
</feature>
<keyword evidence="9" id="KW-1185">Reference proteome</keyword>
<feature type="transmembrane region" description="Helical" evidence="6">
    <location>
        <begin position="40"/>
        <end position="60"/>
    </location>
</feature>
<evidence type="ECO:0000313" key="9">
    <source>
        <dbReference type="Proteomes" id="UP000676917"/>
    </source>
</evidence>
<dbReference type="GO" id="GO:0005886">
    <property type="term" value="C:plasma membrane"/>
    <property type="evidence" value="ECO:0007669"/>
    <property type="project" value="UniProtKB-SubCell"/>
</dbReference>
<comment type="caution">
    <text evidence="8">The sequence shown here is derived from an EMBL/GenBank/DDBJ whole genome shotgun (WGS) entry which is preliminary data.</text>
</comment>
<evidence type="ECO:0000256" key="4">
    <source>
        <dbReference type="ARBA" id="ARBA00022989"/>
    </source>
</evidence>
<organism evidence="8 9">
    <name type="scientific">Ornithinibacillus bavariensis</name>
    <dbReference type="NCBI Taxonomy" id="545502"/>
    <lineage>
        <taxon>Bacteria</taxon>
        <taxon>Bacillati</taxon>
        <taxon>Bacillota</taxon>
        <taxon>Bacilli</taxon>
        <taxon>Bacillales</taxon>
        <taxon>Bacillaceae</taxon>
        <taxon>Ornithinibacillus</taxon>
    </lineage>
</organism>
<dbReference type="GO" id="GO:0022857">
    <property type="term" value="F:transmembrane transporter activity"/>
    <property type="evidence" value="ECO:0007669"/>
    <property type="project" value="InterPro"/>
</dbReference>
<keyword evidence="4 6" id="KW-1133">Transmembrane helix</keyword>
<dbReference type="InterPro" id="IPR011701">
    <property type="entry name" value="MFS"/>
</dbReference>
<accession>A0A919X5U7</accession>
<name>A0A919X5U7_9BACI</name>
<evidence type="ECO:0000256" key="3">
    <source>
        <dbReference type="ARBA" id="ARBA00022692"/>
    </source>
</evidence>
<dbReference type="PANTHER" id="PTHR23506">
    <property type="entry name" value="GH10249P"/>
    <property type="match status" value="1"/>
</dbReference>
<dbReference type="InterPro" id="IPR036259">
    <property type="entry name" value="MFS_trans_sf"/>
</dbReference>
<feature type="transmembrane region" description="Helical" evidence="6">
    <location>
        <begin position="164"/>
        <end position="182"/>
    </location>
</feature>
<proteinExistence type="predicted"/>
<dbReference type="InterPro" id="IPR050930">
    <property type="entry name" value="MFS_Vesicular_Transporter"/>
</dbReference>
<feature type="domain" description="Major facilitator superfamily (MFS) profile" evidence="7">
    <location>
        <begin position="7"/>
        <end position="379"/>
    </location>
</feature>
<dbReference type="Pfam" id="PF07690">
    <property type="entry name" value="MFS_1"/>
    <property type="match status" value="1"/>
</dbReference>